<dbReference type="PANTHER" id="PTHR43792:SF1">
    <property type="entry name" value="N-ACETYLTRANSFERASE DOMAIN-CONTAINING PROTEIN"/>
    <property type="match status" value="1"/>
</dbReference>
<name>A0ABX3H7N3_PAEBO</name>
<protein>
    <recommendedName>
        <fullName evidence="1">N-acetyltransferase domain-containing protein</fullName>
    </recommendedName>
</protein>
<feature type="domain" description="N-acetyltransferase" evidence="1">
    <location>
        <begin position="7"/>
        <end position="102"/>
    </location>
</feature>
<organism evidence="2 3">
    <name type="scientific">Paenibacillus borealis</name>
    <dbReference type="NCBI Taxonomy" id="160799"/>
    <lineage>
        <taxon>Bacteria</taxon>
        <taxon>Bacillati</taxon>
        <taxon>Bacillota</taxon>
        <taxon>Bacilli</taxon>
        <taxon>Bacillales</taxon>
        <taxon>Paenibacillaceae</taxon>
        <taxon>Paenibacillus</taxon>
    </lineage>
</organism>
<keyword evidence="3" id="KW-1185">Reference proteome</keyword>
<dbReference type="InterPro" id="IPR051531">
    <property type="entry name" value="N-acetyltransferase"/>
</dbReference>
<dbReference type="Pfam" id="PF13302">
    <property type="entry name" value="Acetyltransf_3"/>
    <property type="match status" value="1"/>
</dbReference>
<dbReference type="PANTHER" id="PTHR43792">
    <property type="entry name" value="GNAT FAMILY, PUTATIVE (AFU_ORTHOLOGUE AFUA_3G00765)-RELATED-RELATED"/>
    <property type="match status" value="1"/>
</dbReference>
<dbReference type="EMBL" id="MPTB01000027">
    <property type="protein sequence ID" value="OMD45229.1"/>
    <property type="molecule type" value="Genomic_DNA"/>
</dbReference>
<dbReference type="InterPro" id="IPR000182">
    <property type="entry name" value="GNAT_dom"/>
</dbReference>
<accession>A0ABX3H7N3</accession>
<evidence type="ECO:0000259" key="1">
    <source>
        <dbReference type="Pfam" id="PF13302"/>
    </source>
</evidence>
<sequence>MIIETQRLMIREFSPGDCAAVHSYASDPRVVEHMMWGPNTEEETRAYLHLTISQQHQEPRKVFEFAVVLKETNQLIGGCGIHTPEQGQGEIGYCFNSRYWGQ</sequence>
<evidence type="ECO:0000313" key="3">
    <source>
        <dbReference type="Proteomes" id="UP000187412"/>
    </source>
</evidence>
<reference evidence="2 3" key="1">
    <citation type="submission" date="2016-10" db="EMBL/GenBank/DDBJ databases">
        <title>Paenibacillus species isolates.</title>
        <authorList>
            <person name="Beno S.M."/>
        </authorList>
    </citation>
    <scope>NUCLEOTIDE SEQUENCE [LARGE SCALE GENOMIC DNA]</scope>
    <source>
        <strain evidence="2 3">FSL H7-0744</strain>
    </source>
</reference>
<comment type="caution">
    <text evidence="2">The sequence shown here is derived from an EMBL/GenBank/DDBJ whole genome shotgun (WGS) entry which is preliminary data.</text>
</comment>
<dbReference type="RefSeq" id="WP_052092294.1">
    <property type="nucleotide sequence ID" value="NZ_MPTB01000027.1"/>
</dbReference>
<evidence type="ECO:0000313" key="2">
    <source>
        <dbReference type="EMBL" id="OMD45229.1"/>
    </source>
</evidence>
<dbReference type="InterPro" id="IPR016181">
    <property type="entry name" value="Acyl_CoA_acyltransferase"/>
</dbReference>
<dbReference type="Gene3D" id="3.40.630.30">
    <property type="match status" value="1"/>
</dbReference>
<dbReference type="SUPFAM" id="SSF55729">
    <property type="entry name" value="Acyl-CoA N-acyltransferases (Nat)"/>
    <property type="match status" value="1"/>
</dbReference>
<dbReference type="Proteomes" id="UP000187412">
    <property type="component" value="Unassembled WGS sequence"/>
</dbReference>
<gene>
    <name evidence="2" type="ORF">BSK56_20375</name>
</gene>
<proteinExistence type="predicted"/>